<reference evidence="7 8" key="1">
    <citation type="journal article" date="2007" name="Appl. Environ. Microbiol.">
        <title>Genome sequence of the cellulolytic gliding bacterium Cytophaga hutchinsonii.</title>
        <authorList>
            <person name="Xie G."/>
            <person name="Bruce D.C."/>
            <person name="Challacombe J.F."/>
            <person name="Chertkov O."/>
            <person name="Detter J.C."/>
            <person name="Gilna P."/>
            <person name="Han C.S."/>
            <person name="Lucas S."/>
            <person name="Misra M."/>
            <person name="Myers G.L."/>
            <person name="Richardson P."/>
            <person name="Tapia R."/>
            <person name="Thayer N."/>
            <person name="Thompson L.S."/>
            <person name="Brettin T.S."/>
            <person name="Henrissat B."/>
            <person name="Wilson D.B."/>
            <person name="McBride M.J."/>
        </authorList>
    </citation>
    <scope>NUCLEOTIDE SEQUENCE [LARGE SCALE GENOMIC DNA]</scope>
    <source>
        <strain evidence="8">ATCC 33406 / DSM 1761 / CIP 103989 / NBRC 15051 / NCIMB 9469 / D465</strain>
    </source>
</reference>
<accession>A0A6N4SVR3</accession>
<evidence type="ECO:0000256" key="6">
    <source>
        <dbReference type="SAM" id="SignalP"/>
    </source>
</evidence>
<keyword evidence="1" id="KW-1003">Cell membrane</keyword>
<evidence type="ECO:0000313" key="8">
    <source>
        <dbReference type="Proteomes" id="UP000001822"/>
    </source>
</evidence>
<name>A0A6N4SVR3_CYTH3</name>
<proteinExistence type="predicted"/>
<dbReference type="PANTHER" id="PTHR37481:SF1">
    <property type="entry name" value="LIPOPOLYSACCHARIDE EXPORT SYSTEM PROTEIN LPTC"/>
    <property type="match status" value="1"/>
</dbReference>
<dbReference type="NCBIfam" id="TIGR04409">
    <property type="entry name" value="LptC_YrbK"/>
    <property type="match status" value="1"/>
</dbReference>
<keyword evidence="3" id="KW-0812">Transmembrane</keyword>
<dbReference type="Proteomes" id="UP000001822">
    <property type="component" value="Chromosome"/>
</dbReference>
<dbReference type="InterPro" id="IPR026265">
    <property type="entry name" value="LptC"/>
</dbReference>
<dbReference type="PROSITE" id="PS51257">
    <property type="entry name" value="PROKAR_LIPOPROTEIN"/>
    <property type="match status" value="1"/>
</dbReference>
<dbReference type="RefSeq" id="WP_011586619.1">
    <property type="nucleotide sequence ID" value="NC_008255.1"/>
</dbReference>
<keyword evidence="4" id="KW-1133">Transmembrane helix</keyword>
<dbReference type="KEGG" id="chu:CHU_3270"/>
<protein>
    <recommendedName>
        <fullName evidence="9">LPS export ABC transporter periplasmic protein LptC</fullName>
    </recommendedName>
</protein>
<evidence type="ECO:0000256" key="4">
    <source>
        <dbReference type="ARBA" id="ARBA00022989"/>
    </source>
</evidence>
<evidence type="ECO:0000313" key="7">
    <source>
        <dbReference type="EMBL" id="ABG60509.1"/>
    </source>
</evidence>
<dbReference type="PANTHER" id="PTHR37481">
    <property type="entry name" value="LIPOPOLYSACCHARIDE EXPORT SYSTEM PROTEIN LPTC"/>
    <property type="match status" value="1"/>
</dbReference>
<dbReference type="GO" id="GO:0005886">
    <property type="term" value="C:plasma membrane"/>
    <property type="evidence" value="ECO:0007669"/>
    <property type="project" value="InterPro"/>
</dbReference>
<dbReference type="Gene3D" id="2.60.450.10">
    <property type="entry name" value="Lipopolysaccharide (LPS) transport protein A like domain"/>
    <property type="match status" value="1"/>
</dbReference>
<keyword evidence="5" id="KW-0472">Membrane</keyword>
<evidence type="ECO:0000256" key="5">
    <source>
        <dbReference type="ARBA" id="ARBA00023136"/>
    </source>
</evidence>
<keyword evidence="6" id="KW-0732">Signal</keyword>
<organism evidence="7 8">
    <name type="scientific">Cytophaga hutchinsonii (strain ATCC 33406 / DSM 1761 / CIP 103989 / NBRC 15051 / NCIMB 9469 / D465)</name>
    <dbReference type="NCBI Taxonomy" id="269798"/>
    <lineage>
        <taxon>Bacteria</taxon>
        <taxon>Pseudomonadati</taxon>
        <taxon>Bacteroidota</taxon>
        <taxon>Cytophagia</taxon>
        <taxon>Cytophagales</taxon>
        <taxon>Cytophagaceae</taxon>
        <taxon>Cytophaga</taxon>
    </lineage>
</organism>
<dbReference type="AlphaFoldDB" id="A0A6N4SVR3"/>
<dbReference type="GO" id="GO:0015221">
    <property type="term" value="F:lipopolysaccharide transmembrane transporter activity"/>
    <property type="evidence" value="ECO:0007669"/>
    <property type="project" value="InterPro"/>
</dbReference>
<dbReference type="InterPro" id="IPR052363">
    <property type="entry name" value="LPS_export_LptC"/>
</dbReference>
<dbReference type="GO" id="GO:0017089">
    <property type="term" value="F:glycolipid transfer activity"/>
    <property type="evidence" value="ECO:0007669"/>
    <property type="project" value="TreeGrafter"/>
</dbReference>
<dbReference type="InterPro" id="IPR010664">
    <property type="entry name" value="LipoPS_assembly_LptC-rel"/>
</dbReference>
<dbReference type="EMBL" id="CP000383">
    <property type="protein sequence ID" value="ABG60509.1"/>
    <property type="molecule type" value="Genomic_DNA"/>
</dbReference>
<dbReference type="GO" id="GO:0030288">
    <property type="term" value="C:outer membrane-bounded periplasmic space"/>
    <property type="evidence" value="ECO:0007669"/>
    <property type="project" value="TreeGrafter"/>
</dbReference>
<gene>
    <name evidence="7" type="ordered locus">CHU_3270</name>
</gene>
<evidence type="ECO:0000256" key="1">
    <source>
        <dbReference type="ARBA" id="ARBA00022475"/>
    </source>
</evidence>
<evidence type="ECO:0000256" key="2">
    <source>
        <dbReference type="ARBA" id="ARBA00022519"/>
    </source>
</evidence>
<sequence length="174" mass="19932">MLRLVLFSACIFLLYSCQADVEQAKYVEPYTGPMMISDNIQTIYSDSGKMKMKLEAPVQLLLQSNDREFPEGIYVEFFENKETPKAILTSNYAIFYKEQNLYKISGKVVVDNKEEGKKLTTEELFWSPVTKKIYTEKQLFIKTATETIEGVGMDANQDFSSYTIRKPVGIVSVK</sequence>
<dbReference type="OrthoDB" id="9812080at2"/>
<evidence type="ECO:0008006" key="9">
    <source>
        <dbReference type="Google" id="ProtNLM"/>
    </source>
</evidence>
<dbReference type="Pfam" id="PF06835">
    <property type="entry name" value="LptC"/>
    <property type="match status" value="1"/>
</dbReference>
<keyword evidence="8" id="KW-1185">Reference proteome</keyword>
<feature type="signal peptide" evidence="6">
    <location>
        <begin position="1"/>
        <end position="19"/>
    </location>
</feature>
<evidence type="ECO:0000256" key="3">
    <source>
        <dbReference type="ARBA" id="ARBA00022692"/>
    </source>
</evidence>
<feature type="chain" id="PRO_5026957566" description="LPS export ABC transporter periplasmic protein LptC" evidence="6">
    <location>
        <begin position="20"/>
        <end position="174"/>
    </location>
</feature>
<keyword evidence="2" id="KW-0997">Cell inner membrane</keyword>